<dbReference type="PANTHER" id="PTHR30154:SF34">
    <property type="entry name" value="TRANSCRIPTIONAL REGULATOR AZLB"/>
    <property type="match status" value="1"/>
</dbReference>
<dbReference type="GO" id="GO:0043200">
    <property type="term" value="P:response to amino acid"/>
    <property type="evidence" value="ECO:0007669"/>
    <property type="project" value="TreeGrafter"/>
</dbReference>
<dbReference type="SUPFAM" id="SSF46785">
    <property type="entry name" value="Winged helix' DNA-binding domain"/>
    <property type="match status" value="1"/>
</dbReference>
<keyword evidence="3" id="KW-0804">Transcription</keyword>
<name>A0A382CDA3_9ZZZZ</name>
<dbReference type="PRINTS" id="PR00033">
    <property type="entry name" value="HTHASNC"/>
</dbReference>
<accession>A0A382CDA3</accession>
<feature type="non-terminal residue" evidence="5">
    <location>
        <position position="110"/>
    </location>
</feature>
<sequence>MNKLDSFDYKILKIVQKNNKVTSQELAKEVDLSSSACQRRLNSMRKTGIIERDISVLDRNQLNRKITIIVQIESDIEGAEPDIQFKKTMFDAPEVMQCYYVTGDYDYVLI</sequence>
<keyword evidence="2" id="KW-0238">DNA-binding</keyword>
<protein>
    <recommendedName>
        <fullName evidence="4">HTH asnC-type domain-containing protein</fullName>
    </recommendedName>
</protein>
<reference evidence="5" key="1">
    <citation type="submission" date="2018-05" db="EMBL/GenBank/DDBJ databases">
        <authorList>
            <person name="Lanie J.A."/>
            <person name="Ng W.-L."/>
            <person name="Kazmierczak K.M."/>
            <person name="Andrzejewski T.M."/>
            <person name="Davidsen T.M."/>
            <person name="Wayne K.J."/>
            <person name="Tettelin H."/>
            <person name="Glass J.I."/>
            <person name="Rusch D."/>
            <person name="Podicherti R."/>
            <person name="Tsui H.-C.T."/>
            <person name="Winkler M.E."/>
        </authorList>
    </citation>
    <scope>NUCLEOTIDE SEQUENCE</scope>
</reference>
<proteinExistence type="predicted"/>
<gene>
    <name evidence="5" type="ORF">METZ01_LOCUS176874</name>
</gene>
<dbReference type="GO" id="GO:0043565">
    <property type="term" value="F:sequence-specific DNA binding"/>
    <property type="evidence" value="ECO:0007669"/>
    <property type="project" value="InterPro"/>
</dbReference>
<dbReference type="PANTHER" id="PTHR30154">
    <property type="entry name" value="LEUCINE-RESPONSIVE REGULATORY PROTEIN"/>
    <property type="match status" value="1"/>
</dbReference>
<dbReference type="GO" id="GO:0005829">
    <property type="term" value="C:cytosol"/>
    <property type="evidence" value="ECO:0007669"/>
    <property type="project" value="TreeGrafter"/>
</dbReference>
<dbReference type="InterPro" id="IPR011008">
    <property type="entry name" value="Dimeric_a/b-barrel"/>
</dbReference>
<dbReference type="InterPro" id="IPR000485">
    <property type="entry name" value="AsnC-type_HTH_dom"/>
</dbReference>
<dbReference type="SUPFAM" id="SSF54909">
    <property type="entry name" value="Dimeric alpha+beta barrel"/>
    <property type="match status" value="1"/>
</dbReference>
<dbReference type="AlphaFoldDB" id="A0A382CDA3"/>
<dbReference type="PROSITE" id="PS50956">
    <property type="entry name" value="HTH_ASNC_2"/>
    <property type="match status" value="1"/>
</dbReference>
<evidence type="ECO:0000256" key="2">
    <source>
        <dbReference type="ARBA" id="ARBA00023125"/>
    </source>
</evidence>
<feature type="domain" description="HTH asnC-type" evidence="4">
    <location>
        <begin position="4"/>
        <end position="65"/>
    </location>
</feature>
<evidence type="ECO:0000259" key="4">
    <source>
        <dbReference type="PROSITE" id="PS50956"/>
    </source>
</evidence>
<dbReference type="Gene3D" id="1.10.10.10">
    <property type="entry name" value="Winged helix-like DNA-binding domain superfamily/Winged helix DNA-binding domain"/>
    <property type="match status" value="1"/>
</dbReference>
<evidence type="ECO:0000313" key="5">
    <source>
        <dbReference type="EMBL" id="SVB24020.1"/>
    </source>
</evidence>
<dbReference type="InterPro" id="IPR019888">
    <property type="entry name" value="Tscrpt_reg_AsnC-like"/>
</dbReference>
<dbReference type="InterPro" id="IPR011991">
    <property type="entry name" value="ArsR-like_HTH"/>
</dbReference>
<dbReference type="InterPro" id="IPR036388">
    <property type="entry name" value="WH-like_DNA-bd_sf"/>
</dbReference>
<dbReference type="CDD" id="cd00090">
    <property type="entry name" value="HTH_ARSR"/>
    <property type="match status" value="1"/>
</dbReference>
<dbReference type="Gene3D" id="3.30.70.920">
    <property type="match status" value="1"/>
</dbReference>
<keyword evidence="1" id="KW-0805">Transcription regulation</keyword>
<dbReference type="InterPro" id="IPR036390">
    <property type="entry name" value="WH_DNA-bd_sf"/>
</dbReference>
<dbReference type="InterPro" id="IPR019887">
    <property type="entry name" value="Tscrpt_reg_AsnC/Lrp_C"/>
</dbReference>
<dbReference type="Pfam" id="PF13412">
    <property type="entry name" value="HTH_24"/>
    <property type="match status" value="1"/>
</dbReference>
<dbReference type="SMART" id="SM00344">
    <property type="entry name" value="HTH_ASNC"/>
    <property type="match status" value="1"/>
</dbReference>
<organism evidence="5">
    <name type="scientific">marine metagenome</name>
    <dbReference type="NCBI Taxonomy" id="408172"/>
    <lineage>
        <taxon>unclassified sequences</taxon>
        <taxon>metagenomes</taxon>
        <taxon>ecological metagenomes</taxon>
    </lineage>
</organism>
<evidence type="ECO:0000256" key="3">
    <source>
        <dbReference type="ARBA" id="ARBA00023163"/>
    </source>
</evidence>
<dbReference type="EMBL" id="UINC01033948">
    <property type="protein sequence ID" value="SVB24020.1"/>
    <property type="molecule type" value="Genomic_DNA"/>
</dbReference>
<evidence type="ECO:0000256" key="1">
    <source>
        <dbReference type="ARBA" id="ARBA00023015"/>
    </source>
</evidence>
<dbReference type="Pfam" id="PF01037">
    <property type="entry name" value="AsnC_trans_reg"/>
    <property type="match status" value="1"/>
</dbReference>